<dbReference type="InterPro" id="IPR011089">
    <property type="entry name" value="GmrSD_C"/>
</dbReference>
<dbReference type="STRING" id="188915.AWC02_19980"/>
<dbReference type="Pfam" id="PF07510">
    <property type="entry name" value="GmrSD_C"/>
    <property type="match status" value="1"/>
</dbReference>
<keyword evidence="3" id="KW-1185">Reference proteome</keyword>
<dbReference type="PANTHER" id="PTHR24094:SF15">
    <property type="entry name" value="AMP-DEPENDENT SYNTHETASE_LIGASE DOMAIN-CONTAINING PROTEIN-RELATED"/>
    <property type="match status" value="1"/>
</dbReference>
<dbReference type="Proteomes" id="UP000193465">
    <property type="component" value="Unassembled WGS sequence"/>
</dbReference>
<reference evidence="2 3" key="1">
    <citation type="submission" date="2016-01" db="EMBL/GenBank/DDBJ databases">
        <title>The new phylogeny of the genus Mycobacterium.</title>
        <authorList>
            <person name="Tarcisio F."/>
            <person name="Conor M."/>
            <person name="Antonella G."/>
            <person name="Elisabetta G."/>
            <person name="Giulia F.S."/>
            <person name="Sara T."/>
            <person name="Anna F."/>
            <person name="Clotilde B."/>
            <person name="Roberto B."/>
            <person name="Veronica D.S."/>
            <person name="Fabio R."/>
            <person name="Monica P."/>
            <person name="Olivier J."/>
            <person name="Enrico T."/>
            <person name="Nicola S."/>
        </authorList>
    </citation>
    <scope>NUCLEOTIDE SEQUENCE [LARGE SCALE GENOMIC DNA]</scope>
    <source>
        <strain evidence="2 3">ATCC 27353</strain>
    </source>
</reference>
<dbReference type="RefSeq" id="WP_085130537.1">
    <property type="nucleotide sequence ID" value="NZ_LQOT01000076.1"/>
</dbReference>
<name>A0A1X1T4Z5_9MYCO</name>
<dbReference type="EMBL" id="LQOT01000076">
    <property type="protein sequence ID" value="ORV39656.1"/>
    <property type="molecule type" value="Genomic_DNA"/>
</dbReference>
<feature type="domain" description="GmrSD restriction endonucleases C-terminal" evidence="1">
    <location>
        <begin position="90"/>
        <end position="213"/>
    </location>
</feature>
<organism evidence="2 3">
    <name type="scientific">Mycolicibacter engbaekii</name>
    <dbReference type="NCBI Taxonomy" id="188915"/>
    <lineage>
        <taxon>Bacteria</taxon>
        <taxon>Bacillati</taxon>
        <taxon>Actinomycetota</taxon>
        <taxon>Actinomycetes</taxon>
        <taxon>Mycobacteriales</taxon>
        <taxon>Mycobacteriaceae</taxon>
        <taxon>Mycolicibacter</taxon>
    </lineage>
</organism>
<sequence>MNPRRRTLLWMAVAAAIAVLVAYQTVSASGQRSRALAAQAGMPTVAQGTDVLAGISVVPVRTHRYDYRRELFGQAWDDDNDAPGGRNGCDTRNDILNRDLVDITRVSTKRCPAAVATGTLHDPYTNAVVAFTRGAKIGEAVQIDHIVPLAYAWDMGASGWTYRQRLRFANDPANLLAVAGRANQDKGDAGPGQWMPPNRSFACQYAIAYLAVLRGYELRLDQPSAEVLRNAAATCPTG</sequence>
<proteinExistence type="predicted"/>
<gene>
    <name evidence="2" type="ORF">AWC02_19980</name>
</gene>
<evidence type="ECO:0000313" key="2">
    <source>
        <dbReference type="EMBL" id="ORV39656.1"/>
    </source>
</evidence>
<comment type="caution">
    <text evidence="2">The sequence shown here is derived from an EMBL/GenBank/DDBJ whole genome shotgun (WGS) entry which is preliminary data.</text>
</comment>
<evidence type="ECO:0000313" key="3">
    <source>
        <dbReference type="Proteomes" id="UP000193465"/>
    </source>
</evidence>
<evidence type="ECO:0000259" key="1">
    <source>
        <dbReference type="Pfam" id="PF07510"/>
    </source>
</evidence>
<dbReference type="AlphaFoldDB" id="A0A1X1T4Z5"/>
<protein>
    <recommendedName>
        <fullName evidence="1">GmrSD restriction endonucleases C-terminal domain-containing protein</fullName>
    </recommendedName>
</protein>
<dbReference type="PANTHER" id="PTHR24094">
    <property type="entry name" value="SECRETED PROTEIN"/>
    <property type="match status" value="1"/>
</dbReference>
<accession>A0A1X1T4Z5</accession>